<keyword evidence="1" id="KW-0732">Signal</keyword>
<dbReference type="AlphaFoldDB" id="A0A8H3IXM0"/>
<feature type="chain" id="PRO_5034901162" evidence="1">
    <location>
        <begin position="19"/>
        <end position="306"/>
    </location>
</feature>
<feature type="signal peptide" evidence="1">
    <location>
        <begin position="1"/>
        <end position="18"/>
    </location>
</feature>
<gene>
    <name evidence="2" type="ORF">HETSPECPRED_000720</name>
</gene>
<sequence>MLQPTIISFFLLLSLTSASPTPLVVTQTLTTFTTVSPTPIVVTKTHITGTTTTAAATGKLTNPPLLRSFKPLQPGLEAHLPSTPFTYTKWAPGWIPQACQQIAAHENHSASTIETYNVHYADCASPWILCRHVDDPDPIDDFFATFGRIPVKARSHVRGAISLPHPTQNSAYNSNNTIQFANFHDPKQGSSAFKANVNVFIHETGHSLDAGAFSGTTSLARSTAWGDALRRDSHVPDGYAQKSLGEDVAQSTVIATYDLNVPGGFRGLERVGWRAIWNQVGLVRKMQAEAGDVLVTGGRCTQRAVN</sequence>
<dbReference type="Proteomes" id="UP000664521">
    <property type="component" value="Unassembled WGS sequence"/>
</dbReference>
<evidence type="ECO:0000313" key="3">
    <source>
        <dbReference type="Proteomes" id="UP000664521"/>
    </source>
</evidence>
<accession>A0A8H3IXM0</accession>
<proteinExistence type="predicted"/>
<name>A0A8H3IXM0_9LECA</name>
<feature type="non-terminal residue" evidence="2">
    <location>
        <position position="306"/>
    </location>
</feature>
<dbReference type="EMBL" id="CAJPDS010000106">
    <property type="protein sequence ID" value="CAF9937945.1"/>
    <property type="molecule type" value="Genomic_DNA"/>
</dbReference>
<reference evidence="2" key="1">
    <citation type="submission" date="2021-03" db="EMBL/GenBank/DDBJ databases">
        <authorList>
            <person name="Tagirdzhanova G."/>
        </authorList>
    </citation>
    <scope>NUCLEOTIDE SEQUENCE</scope>
</reference>
<organism evidence="2 3">
    <name type="scientific">Heterodermia speciosa</name>
    <dbReference type="NCBI Taxonomy" id="116794"/>
    <lineage>
        <taxon>Eukaryota</taxon>
        <taxon>Fungi</taxon>
        <taxon>Dikarya</taxon>
        <taxon>Ascomycota</taxon>
        <taxon>Pezizomycotina</taxon>
        <taxon>Lecanoromycetes</taxon>
        <taxon>OSLEUM clade</taxon>
        <taxon>Lecanoromycetidae</taxon>
        <taxon>Caliciales</taxon>
        <taxon>Physciaceae</taxon>
        <taxon>Heterodermia</taxon>
    </lineage>
</organism>
<dbReference type="SUPFAM" id="SSF55486">
    <property type="entry name" value="Metalloproteases ('zincins'), catalytic domain"/>
    <property type="match status" value="1"/>
</dbReference>
<dbReference type="OrthoDB" id="2142213at2759"/>
<evidence type="ECO:0000256" key="1">
    <source>
        <dbReference type="SAM" id="SignalP"/>
    </source>
</evidence>
<keyword evidence="3" id="KW-1185">Reference proteome</keyword>
<comment type="caution">
    <text evidence="2">The sequence shown here is derived from an EMBL/GenBank/DDBJ whole genome shotgun (WGS) entry which is preliminary data.</text>
</comment>
<evidence type="ECO:0000313" key="2">
    <source>
        <dbReference type="EMBL" id="CAF9937945.1"/>
    </source>
</evidence>
<protein>
    <submittedName>
        <fullName evidence="2">Uncharacterized protein</fullName>
    </submittedName>
</protein>